<evidence type="ECO:0000256" key="6">
    <source>
        <dbReference type="RuleBase" id="RU361187"/>
    </source>
</evidence>
<evidence type="ECO:0000313" key="9">
    <source>
        <dbReference type="EMBL" id="KIW50298.1"/>
    </source>
</evidence>
<dbReference type="GO" id="GO:0004553">
    <property type="term" value="F:hydrolase activity, hydrolyzing O-glycosyl compounds"/>
    <property type="evidence" value="ECO:0007669"/>
    <property type="project" value="InterPro"/>
</dbReference>
<dbReference type="RefSeq" id="XP_013310882.1">
    <property type="nucleotide sequence ID" value="XM_013455428.1"/>
</dbReference>
<evidence type="ECO:0000256" key="2">
    <source>
        <dbReference type="ARBA" id="ARBA00022801"/>
    </source>
</evidence>
<keyword evidence="7" id="KW-0732">Signal</keyword>
<dbReference type="SUPFAM" id="SSF49899">
    <property type="entry name" value="Concanavalin A-like lectins/glucanases"/>
    <property type="match status" value="1"/>
</dbReference>
<dbReference type="GO" id="GO:0005975">
    <property type="term" value="P:carbohydrate metabolic process"/>
    <property type="evidence" value="ECO:0007669"/>
    <property type="project" value="InterPro"/>
</dbReference>
<dbReference type="Gene3D" id="2.60.120.200">
    <property type="match status" value="1"/>
</dbReference>
<feature type="active site" description="Proton donor" evidence="4">
    <location>
        <position position="213"/>
    </location>
</feature>
<dbReference type="PANTHER" id="PTHR42812">
    <property type="entry name" value="BETA-XYLOSIDASE"/>
    <property type="match status" value="1"/>
</dbReference>
<proteinExistence type="inferred from homology"/>
<feature type="signal peptide" evidence="7">
    <location>
        <begin position="1"/>
        <end position="21"/>
    </location>
</feature>
<dbReference type="Pfam" id="PF17851">
    <property type="entry name" value="GH43_C2"/>
    <property type="match status" value="1"/>
</dbReference>
<dbReference type="InterPro" id="IPR051795">
    <property type="entry name" value="Glycosyl_Hydrlase_43"/>
</dbReference>
<dbReference type="Gene3D" id="2.115.10.20">
    <property type="entry name" value="Glycosyl hydrolase domain, family 43"/>
    <property type="match status" value="1"/>
</dbReference>
<dbReference type="PANTHER" id="PTHR42812:SF17">
    <property type="entry name" value="BETA-XYLOSIDASE C-TERMINAL CONCANAVALIN A-LIKE DOMAIN-CONTAINING PROTEIN-RELATED"/>
    <property type="match status" value="1"/>
</dbReference>
<feature type="domain" description="Beta-xylosidase C-terminal Concanavalin A-like" evidence="8">
    <location>
        <begin position="360"/>
        <end position="456"/>
    </location>
</feature>
<evidence type="ECO:0000256" key="3">
    <source>
        <dbReference type="ARBA" id="ARBA00023295"/>
    </source>
</evidence>
<reference evidence="9 10" key="1">
    <citation type="submission" date="2015-01" db="EMBL/GenBank/DDBJ databases">
        <title>The Genome Sequence of Exophiala xenobiotica CBS118157.</title>
        <authorList>
            <consortium name="The Broad Institute Genomics Platform"/>
            <person name="Cuomo C."/>
            <person name="de Hoog S."/>
            <person name="Gorbushina A."/>
            <person name="Stielow B."/>
            <person name="Teixiera M."/>
            <person name="Abouelleil A."/>
            <person name="Chapman S.B."/>
            <person name="Priest M."/>
            <person name="Young S.K."/>
            <person name="Wortman J."/>
            <person name="Nusbaum C."/>
            <person name="Birren B."/>
        </authorList>
    </citation>
    <scope>NUCLEOTIDE SEQUENCE [LARGE SCALE GENOMIC DNA]</scope>
    <source>
        <strain evidence="9 10">CBS 118157</strain>
    </source>
</reference>
<dbReference type="Proteomes" id="UP000054342">
    <property type="component" value="Unassembled WGS sequence"/>
</dbReference>
<evidence type="ECO:0000259" key="8">
    <source>
        <dbReference type="Pfam" id="PF17851"/>
    </source>
</evidence>
<dbReference type="EMBL" id="KN847323">
    <property type="protein sequence ID" value="KIW50298.1"/>
    <property type="molecule type" value="Genomic_DNA"/>
</dbReference>
<evidence type="ECO:0000256" key="4">
    <source>
        <dbReference type="PIRSR" id="PIRSR606710-1"/>
    </source>
</evidence>
<accession>A0A0D2E4C4</accession>
<dbReference type="InterPro" id="IPR013320">
    <property type="entry name" value="ConA-like_dom_sf"/>
</dbReference>
<evidence type="ECO:0000256" key="7">
    <source>
        <dbReference type="SAM" id="SignalP"/>
    </source>
</evidence>
<gene>
    <name evidence="9" type="ORF">PV05_11899</name>
</gene>
<dbReference type="STRING" id="348802.A0A0D2E4C4"/>
<feature type="active site" description="Proton acceptor" evidence="4">
    <location>
        <position position="37"/>
    </location>
</feature>
<name>A0A0D2E4C4_9EURO</name>
<dbReference type="InterPro" id="IPR006710">
    <property type="entry name" value="Glyco_hydro_43"/>
</dbReference>
<dbReference type="AlphaFoldDB" id="A0A0D2E4C4"/>
<dbReference type="Pfam" id="PF04616">
    <property type="entry name" value="Glyco_hydro_43"/>
    <property type="match status" value="1"/>
</dbReference>
<dbReference type="CDD" id="cd18833">
    <property type="entry name" value="GH43_PcXyl-like"/>
    <property type="match status" value="1"/>
</dbReference>
<dbReference type="GeneID" id="25333807"/>
<feature type="site" description="Important for catalytic activity, responsible for pKa modulation of the active site Glu and correct orientation of both the proton donor and substrate" evidence="5">
    <location>
        <position position="166"/>
    </location>
</feature>
<dbReference type="InterPro" id="IPR023296">
    <property type="entry name" value="Glyco_hydro_beta-prop_sf"/>
</dbReference>
<evidence type="ECO:0000313" key="10">
    <source>
        <dbReference type="Proteomes" id="UP000054342"/>
    </source>
</evidence>
<protein>
    <recommendedName>
        <fullName evidence="8">Beta-xylosidase C-terminal Concanavalin A-like domain-containing protein</fullName>
    </recommendedName>
</protein>
<feature type="chain" id="PRO_5002241053" description="Beta-xylosidase C-terminal Concanavalin A-like domain-containing protein" evidence="7">
    <location>
        <begin position="22"/>
        <end position="592"/>
    </location>
</feature>
<keyword evidence="10" id="KW-1185">Reference proteome</keyword>
<dbReference type="SUPFAM" id="SSF75005">
    <property type="entry name" value="Arabinanase/levansucrase/invertase"/>
    <property type="match status" value="1"/>
</dbReference>
<evidence type="ECO:0000256" key="5">
    <source>
        <dbReference type="PIRSR" id="PIRSR606710-2"/>
    </source>
</evidence>
<sequence>MLPKVVLYVCGCALLIPTAIAANSTYTNPIFPGFFPDPSCIFVPERDDTFFCASSSFEAFPGIPIHASKDLVNWKLISNVLNRPDQLPDLAITNKSTSGIWASTIRYHQGTFFIMTTLVFDDADQFNSSRWDNMVFQSKDPFKSSSWSDPVHFDFVGYDTSPYWSDNGTVYVAGSHPWHVAPGITMTTINLTTGEAGSDLRFIWNGTGGLAPEGPHIYSKDGWYYLMIAEGGTGLTHMETIARSKTIDGPYTPNSANPIVTNANTSQYFQTVGHADLFQDPAGSWWGVSLATRSGPNFTTYPMGRETVMFPVTWKTGDWPILQLVRGQMSGWQMPPPNITIAGEGPFTDTADHLTFPPKSSLPIHLVHWRIPINGSYTVSPSGHPNTLRLSPSKLNLTGYDGNYAGSQGQTFVGRRQTDSLFTYAVNMEFSPQAQGDEAGISVFLTQNHHVDLGIVLLPNSTSSASPKPLVPYFRFAATSYLAVPPPILVPIHSSFPNYTTLSDPTATTLNLYLEVKANNLTHYAFSAGPVDAMSDVINIGYAPAADVSFGFTGTILGVYATTNGRNVNATAPGTPAYISDWKYTPQGQFLD</sequence>
<dbReference type="OrthoDB" id="408373at2759"/>
<organism evidence="9 10">
    <name type="scientific">Exophiala xenobiotica</name>
    <dbReference type="NCBI Taxonomy" id="348802"/>
    <lineage>
        <taxon>Eukaryota</taxon>
        <taxon>Fungi</taxon>
        <taxon>Dikarya</taxon>
        <taxon>Ascomycota</taxon>
        <taxon>Pezizomycotina</taxon>
        <taxon>Eurotiomycetes</taxon>
        <taxon>Chaetothyriomycetidae</taxon>
        <taxon>Chaetothyriales</taxon>
        <taxon>Herpotrichiellaceae</taxon>
        <taxon>Exophiala</taxon>
    </lineage>
</organism>
<dbReference type="InterPro" id="IPR041542">
    <property type="entry name" value="GH43_C2"/>
</dbReference>
<keyword evidence="2 6" id="KW-0378">Hydrolase</keyword>
<comment type="similarity">
    <text evidence="1 6">Belongs to the glycosyl hydrolase 43 family.</text>
</comment>
<evidence type="ECO:0000256" key="1">
    <source>
        <dbReference type="ARBA" id="ARBA00009865"/>
    </source>
</evidence>
<keyword evidence="3 6" id="KW-0326">Glycosidase</keyword>
<dbReference type="HOGENOM" id="CLU_016508_3_0_1"/>